<evidence type="ECO:0000256" key="2">
    <source>
        <dbReference type="ARBA" id="ARBA00022527"/>
    </source>
</evidence>
<dbReference type="GO" id="GO:0004674">
    <property type="term" value="F:protein serine/threonine kinase activity"/>
    <property type="evidence" value="ECO:0007669"/>
    <property type="project" value="UniProtKB-KW"/>
</dbReference>
<dbReference type="Proteomes" id="UP001176961">
    <property type="component" value="Unassembled WGS sequence"/>
</dbReference>
<dbReference type="Gene3D" id="1.10.510.10">
    <property type="entry name" value="Transferase(Phosphotransferase) domain 1"/>
    <property type="match status" value="1"/>
</dbReference>
<evidence type="ECO:0000256" key="6">
    <source>
        <dbReference type="ARBA" id="ARBA00022840"/>
    </source>
</evidence>
<dbReference type="PROSITE" id="PS50011">
    <property type="entry name" value="PROTEIN_KINASE_DOM"/>
    <property type="match status" value="1"/>
</dbReference>
<dbReference type="GO" id="GO:0005524">
    <property type="term" value="F:ATP binding"/>
    <property type="evidence" value="ECO:0007669"/>
    <property type="project" value="UniProtKB-KW"/>
</dbReference>
<evidence type="ECO:0000256" key="8">
    <source>
        <dbReference type="ARBA" id="ARBA00048679"/>
    </source>
</evidence>
<keyword evidence="12" id="KW-1185">Reference proteome</keyword>
<dbReference type="EC" id="2.7.11.1" evidence="1"/>
<dbReference type="CDD" id="cd06532">
    <property type="entry name" value="Glyco_transf_25"/>
    <property type="match status" value="1"/>
</dbReference>
<evidence type="ECO:0000256" key="3">
    <source>
        <dbReference type="ARBA" id="ARBA00022679"/>
    </source>
</evidence>
<evidence type="ECO:0000256" key="1">
    <source>
        <dbReference type="ARBA" id="ARBA00012513"/>
    </source>
</evidence>
<sequence>MTSAIKWTLSWSFGTIDDRSMWALWATICLTVMVPVHSLFPGAIPDEGDVRHLYPVTQISMGLDNHAHAVPYLLGWLENIDYPKDRLHVMIYLLSKEDTTSDQVKWWKDSVASLFASLKIVEGEENWLEAGLRSARLRRAGRVLLLSGNTIPMRSRLLRDLNSTAVVMSALFDAASNEANTNYDLVEDNYRKRTVVERKEINKAVLPMLINIDLMDASYLTFDAENLPNYVGDSDPLEVFAEAARRMNVKLWIDNLKYYGFYIDENLEVDSRRRALRYLLADLAADGQQLPIPSQTVRASVPEPQLWDVDKIYMINLKRRPERRTRMEKIFEILGVDATYWEATDGQKLPGEFVYELLPGYLDPFHKRPIKAGEIGCFLSHYRIWQDVINRGLSRVIVFEDDLRFSDDGLERIKEVLEDLDGSKMEWDLIYLGRKKQADQAKLWVPEHRHLSTVGYSYWTLGYILSKSGARKLLDAKPLEALLPVDEYLPIMFDKHPNKIWSSYFPNRNLRAFTLYPLTVFPQRYTHEEGYVSDTEDSPIVAREIDSKGSKKNYISRSVRRPQSLQKQSPPPMGCVWSSADLVGGGYRIKIVKKIAEGGFSQVLLATDIDAGESFAVKKIANHSRETAERIANETAIHSQLFGVQNVVPLLATIEADNAVYLVFPFYKKGSVGDDLLRRRAINEHLNQAQVVRIFHGLCLAVRALHELGYVHRDLKVANVMRADDGTPLLTDFGSATRIPIRIDNARDQQHAIDEAAELCSMPYRAPELFDCHIGTVISEKADLWSLGCCLYALCYFVSPFDLVYEKGNSVALAAQSPEKIQYPETGLYDKRLIDIMRRLLVVDPIHRMSIEDVIKVMASLAKEMSQNAANNIV</sequence>
<comment type="catalytic activity">
    <reaction evidence="8">
        <text>L-seryl-[protein] + ATP = O-phospho-L-seryl-[protein] + ADP + H(+)</text>
        <dbReference type="Rhea" id="RHEA:17989"/>
        <dbReference type="Rhea" id="RHEA-COMP:9863"/>
        <dbReference type="Rhea" id="RHEA-COMP:11604"/>
        <dbReference type="ChEBI" id="CHEBI:15378"/>
        <dbReference type="ChEBI" id="CHEBI:29999"/>
        <dbReference type="ChEBI" id="CHEBI:30616"/>
        <dbReference type="ChEBI" id="CHEBI:83421"/>
        <dbReference type="ChEBI" id="CHEBI:456216"/>
        <dbReference type="EC" id="2.7.11.1"/>
    </reaction>
</comment>
<dbReference type="EMBL" id="CATQJL010000223">
    <property type="protein sequence ID" value="CAJ0597988.1"/>
    <property type="molecule type" value="Genomic_DNA"/>
</dbReference>
<dbReference type="Pfam" id="PF00069">
    <property type="entry name" value="Pkinase"/>
    <property type="match status" value="1"/>
</dbReference>
<keyword evidence="9" id="KW-1133">Transmembrane helix</keyword>
<dbReference type="AlphaFoldDB" id="A0AA36GTH9"/>
<evidence type="ECO:0000256" key="7">
    <source>
        <dbReference type="ARBA" id="ARBA00047899"/>
    </source>
</evidence>
<dbReference type="InterPro" id="IPR000719">
    <property type="entry name" value="Prot_kinase_dom"/>
</dbReference>
<name>A0AA36GTH9_CYLNA</name>
<comment type="catalytic activity">
    <reaction evidence="7">
        <text>L-threonyl-[protein] + ATP = O-phospho-L-threonyl-[protein] + ADP + H(+)</text>
        <dbReference type="Rhea" id="RHEA:46608"/>
        <dbReference type="Rhea" id="RHEA-COMP:11060"/>
        <dbReference type="Rhea" id="RHEA-COMP:11605"/>
        <dbReference type="ChEBI" id="CHEBI:15378"/>
        <dbReference type="ChEBI" id="CHEBI:30013"/>
        <dbReference type="ChEBI" id="CHEBI:30616"/>
        <dbReference type="ChEBI" id="CHEBI:61977"/>
        <dbReference type="ChEBI" id="CHEBI:456216"/>
        <dbReference type="EC" id="2.7.11.1"/>
    </reaction>
</comment>
<keyword evidence="9" id="KW-0472">Membrane</keyword>
<evidence type="ECO:0000313" key="11">
    <source>
        <dbReference type="EMBL" id="CAJ0597988.1"/>
    </source>
</evidence>
<protein>
    <recommendedName>
        <fullName evidence="1">non-specific serine/threonine protein kinase</fullName>
        <ecNumber evidence="1">2.7.11.1</ecNumber>
    </recommendedName>
</protein>
<accession>A0AA36GTH9</accession>
<keyword evidence="9" id="KW-0812">Transmembrane</keyword>
<comment type="caution">
    <text evidence="11">The sequence shown here is derived from an EMBL/GenBank/DDBJ whole genome shotgun (WGS) entry which is preliminary data.</text>
</comment>
<dbReference type="GO" id="GO:0005794">
    <property type="term" value="C:Golgi apparatus"/>
    <property type="evidence" value="ECO:0007669"/>
    <property type="project" value="TreeGrafter"/>
</dbReference>
<proteinExistence type="predicted"/>
<keyword evidence="5" id="KW-0418">Kinase</keyword>
<feature type="domain" description="Protein kinase" evidence="10">
    <location>
        <begin position="589"/>
        <end position="861"/>
    </location>
</feature>
<dbReference type="InterPro" id="IPR011009">
    <property type="entry name" value="Kinase-like_dom_sf"/>
</dbReference>
<evidence type="ECO:0000259" key="10">
    <source>
        <dbReference type="PROSITE" id="PS50011"/>
    </source>
</evidence>
<keyword evidence="3" id="KW-0808">Transferase</keyword>
<keyword evidence="6" id="KW-0067">ATP-binding</keyword>
<organism evidence="11 12">
    <name type="scientific">Cylicocyclus nassatus</name>
    <name type="common">Nematode worm</name>
    <dbReference type="NCBI Taxonomy" id="53992"/>
    <lineage>
        <taxon>Eukaryota</taxon>
        <taxon>Metazoa</taxon>
        <taxon>Ecdysozoa</taxon>
        <taxon>Nematoda</taxon>
        <taxon>Chromadorea</taxon>
        <taxon>Rhabditida</taxon>
        <taxon>Rhabditina</taxon>
        <taxon>Rhabditomorpha</taxon>
        <taxon>Strongyloidea</taxon>
        <taxon>Strongylidae</taxon>
        <taxon>Cylicocyclus</taxon>
    </lineage>
</organism>
<dbReference type="InterPro" id="IPR002654">
    <property type="entry name" value="Glyco_trans_25"/>
</dbReference>
<dbReference type="PANTHER" id="PTHR45998:SF2">
    <property type="entry name" value="SERINE_THREONINE-PROTEIN KINASE 16"/>
    <property type="match status" value="1"/>
</dbReference>
<dbReference type="Pfam" id="PF01755">
    <property type="entry name" value="Glyco_transf_25"/>
    <property type="match status" value="1"/>
</dbReference>
<evidence type="ECO:0000256" key="9">
    <source>
        <dbReference type="SAM" id="Phobius"/>
    </source>
</evidence>
<dbReference type="SUPFAM" id="SSF56112">
    <property type="entry name" value="Protein kinase-like (PK-like)"/>
    <property type="match status" value="1"/>
</dbReference>
<dbReference type="PANTHER" id="PTHR45998">
    <property type="entry name" value="SERINE/THREONINE-PROTEIN KINASE 16"/>
    <property type="match status" value="1"/>
</dbReference>
<evidence type="ECO:0000256" key="4">
    <source>
        <dbReference type="ARBA" id="ARBA00022741"/>
    </source>
</evidence>
<keyword evidence="4" id="KW-0547">Nucleotide-binding</keyword>
<feature type="transmembrane region" description="Helical" evidence="9">
    <location>
        <begin position="21"/>
        <end position="40"/>
    </location>
</feature>
<keyword evidence="2" id="KW-0723">Serine/threonine-protein kinase</keyword>
<evidence type="ECO:0000313" key="12">
    <source>
        <dbReference type="Proteomes" id="UP001176961"/>
    </source>
</evidence>
<reference evidence="11" key="1">
    <citation type="submission" date="2023-07" db="EMBL/GenBank/DDBJ databases">
        <authorList>
            <consortium name="CYATHOMIX"/>
        </authorList>
    </citation>
    <scope>NUCLEOTIDE SEQUENCE</scope>
    <source>
        <strain evidence="11">N/A</strain>
    </source>
</reference>
<evidence type="ECO:0000256" key="5">
    <source>
        <dbReference type="ARBA" id="ARBA00022777"/>
    </source>
</evidence>
<gene>
    <name evidence="11" type="ORF">CYNAS_LOCUS9971</name>
</gene>
<dbReference type="SMART" id="SM00220">
    <property type="entry name" value="S_TKc"/>
    <property type="match status" value="1"/>
</dbReference>
<dbReference type="InterPro" id="IPR052239">
    <property type="entry name" value="Ser/Thr-specific_kinases"/>
</dbReference>